<keyword evidence="1" id="KW-0479">Metal-binding</keyword>
<dbReference type="PANTHER" id="PTHR31973:SF187">
    <property type="entry name" value="MUTATOR TRANSPOSASE MUDRA PROTEIN"/>
    <property type="match status" value="1"/>
</dbReference>
<dbReference type="InterPro" id="IPR004332">
    <property type="entry name" value="Transposase_MuDR"/>
</dbReference>
<accession>A0ABD3B234</accession>
<evidence type="ECO:0000313" key="4">
    <source>
        <dbReference type="EMBL" id="KAL3537600.1"/>
    </source>
</evidence>
<feature type="compositionally biased region" description="Basic residues" evidence="2">
    <location>
        <begin position="393"/>
        <end position="407"/>
    </location>
</feature>
<dbReference type="SUPFAM" id="SSF57756">
    <property type="entry name" value="Retrovirus zinc finger-like domains"/>
    <property type="match status" value="1"/>
</dbReference>
<keyword evidence="5" id="KW-1185">Reference proteome</keyword>
<proteinExistence type="predicted"/>
<feature type="region of interest" description="Disordered" evidence="2">
    <location>
        <begin position="442"/>
        <end position="496"/>
    </location>
</feature>
<dbReference type="Proteomes" id="UP001630127">
    <property type="component" value="Unassembled WGS sequence"/>
</dbReference>
<dbReference type="InterPro" id="IPR036875">
    <property type="entry name" value="Znf_CCHC_sf"/>
</dbReference>
<evidence type="ECO:0000259" key="3">
    <source>
        <dbReference type="PROSITE" id="PS50158"/>
    </source>
</evidence>
<organism evidence="4 5">
    <name type="scientific">Cinchona calisaya</name>
    <dbReference type="NCBI Taxonomy" id="153742"/>
    <lineage>
        <taxon>Eukaryota</taxon>
        <taxon>Viridiplantae</taxon>
        <taxon>Streptophyta</taxon>
        <taxon>Embryophyta</taxon>
        <taxon>Tracheophyta</taxon>
        <taxon>Spermatophyta</taxon>
        <taxon>Magnoliopsida</taxon>
        <taxon>eudicotyledons</taxon>
        <taxon>Gunneridae</taxon>
        <taxon>Pentapetalae</taxon>
        <taxon>asterids</taxon>
        <taxon>lamiids</taxon>
        <taxon>Gentianales</taxon>
        <taxon>Rubiaceae</taxon>
        <taxon>Cinchonoideae</taxon>
        <taxon>Cinchoneae</taxon>
        <taxon>Cinchona</taxon>
    </lineage>
</organism>
<comment type="caution">
    <text evidence="4">The sequence shown here is derived from an EMBL/GenBank/DDBJ whole genome shotgun (WGS) entry which is preliminary data.</text>
</comment>
<feature type="domain" description="CCHC-type" evidence="3">
    <location>
        <begin position="427"/>
        <end position="443"/>
    </location>
</feature>
<protein>
    <recommendedName>
        <fullName evidence="3">CCHC-type domain-containing protein</fullName>
    </recommendedName>
</protein>
<dbReference type="GO" id="GO:0008270">
    <property type="term" value="F:zinc ion binding"/>
    <property type="evidence" value="ECO:0007669"/>
    <property type="project" value="UniProtKB-KW"/>
</dbReference>
<dbReference type="InterPro" id="IPR001878">
    <property type="entry name" value="Znf_CCHC"/>
</dbReference>
<feature type="compositionally biased region" description="Polar residues" evidence="2">
    <location>
        <begin position="446"/>
        <end position="458"/>
    </location>
</feature>
<evidence type="ECO:0000313" key="5">
    <source>
        <dbReference type="Proteomes" id="UP001630127"/>
    </source>
</evidence>
<dbReference type="Pfam" id="PF03108">
    <property type="entry name" value="DBD_Tnp_Mut"/>
    <property type="match status" value="1"/>
</dbReference>
<keyword evidence="1" id="KW-0862">Zinc</keyword>
<name>A0ABD3B234_9GENT</name>
<dbReference type="AlphaFoldDB" id="A0ABD3B234"/>
<dbReference type="PANTHER" id="PTHR31973">
    <property type="entry name" value="POLYPROTEIN, PUTATIVE-RELATED"/>
    <property type="match status" value="1"/>
</dbReference>
<feature type="region of interest" description="Disordered" evidence="2">
    <location>
        <begin position="389"/>
        <end position="417"/>
    </location>
</feature>
<keyword evidence="1" id="KW-0863">Zinc-finger</keyword>
<dbReference type="EMBL" id="JBJUIK010000001">
    <property type="protein sequence ID" value="KAL3537600.1"/>
    <property type="molecule type" value="Genomic_DNA"/>
</dbReference>
<evidence type="ECO:0000256" key="2">
    <source>
        <dbReference type="SAM" id="MobiDB-lite"/>
    </source>
</evidence>
<dbReference type="PROSITE" id="PS50158">
    <property type="entry name" value="ZF_CCHC"/>
    <property type="match status" value="1"/>
</dbReference>
<reference evidence="4 5" key="1">
    <citation type="submission" date="2024-11" db="EMBL/GenBank/DDBJ databases">
        <title>A near-complete genome assembly of Cinchona calisaya.</title>
        <authorList>
            <person name="Lian D.C."/>
            <person name="Zhao X.W."/>
            <person name="Wei L."/>
        </authorList>
    </citation>
    <scope>NUCLEOTIDE SEQUENCE [LARGE SCALE GENOMIC DNA]</scope>
    <source>
        <tissue evidence="4">Nenye</tissue>
    </source>
</reference>
<evidence type="ECO:0000256" key="1">
    <source>
        <dbReference type="PROSITE-ProRule" id="PRU00047"/>
    </source>
</evidence>
<sequence length="609" mass="69036">MIFKNGKVFRAALRENSIRDGYEFKFIKNDVDRVTVVCADDCPWRIHASEMQGSKTFQIKTMTKHILHPRRYKMNAVTSTWLADKYMDKLIDDPKIKVKAIIRSAKRDFGVFISLDQAYRAKWKALERIESNHQQQYMKVRDYCEMVMTQNVGSVAKVQVERPFPTAGAFFFKGCFQCSRHKEEAFYQGLVETFNELMPGVEHRFCVRHLYANFKLLFKGNDLKDIVWGAASAYTLEEFKDYTQALKGMNKAAYNWLIKVPLNTWARSHFSYRSKCDIVSYNLCESFHQFIKEARDKPIITMVETIRWQLMARFREEKELISTFKDEICPRIMKQVKEAKFTATKCEAILAGKGIFEVQMGVRIGVQAFVVDIGKRSYENKWVHNESNPILPPKRRTKLGRPKKLRKKALDEKENATTISRQYEQAKCGNCGAYGHNKRRCKEPPTQINFPCQDTNNDNGKEKATTDNSKGKGKITNDNTAGKGKGNGATDSNPLSNVSGAINIPIGYVVPFSSVGSGAIRGSGSRSNRAVTSGKGRCRGRIGGDANPLGPDGLGFNGDSPVFYPIAINPSLLSQATNMFNQPTLPQVLAICFGISPSWWNLPFSFYNF</sequence>
<gene>
    <name evidence="4" type="ORF">ACH5RR_000966</name>
</gene>